<sequence length="61" mass="6709">MPIWVQVLSVFIQLGKLIYDMCKKDPKAAEACTLAIKEAKKNGDVSKLQQLLDNIKGDGSC</sequence>
<proteinExistence type="predicted"/>
<protein>
    <submittedName>
        <fullName evidence="1">Uncharacterized protein</fullName>
    </submittedName>
</protein>
<gene>
    <name evidence="1" type="ORF">UFOVP901_50</name>
</gene>
<organism evidence="1">
    <name type="scientific">uncultured Caudovirales phage</name>
    <dbReference type="NCBI Taxonomy" id="2100421"/>
    <lineage>
        <taxon>Viruses</taxon>
        <taxon>Duplodnaviria</taxon>
        <taxon>Heunggongvirae</taxon>
        <taxon>Uroviricota</taxon>
        <taxon>Caudoviricetes</taxon>
        <taxon>Peduoviridae</taxon>
        <taxon>Maltschvirus</taxon>
        <taxon>Maltschvirus maltsch</taxon>
    </lineage>
</organism>
<reference evidence="1" key="1">
    <citation type="submission" date="2020-05" db="EMBL/GenBank/DDBJ databases">
        <authorList>
            <person name="Chiriac C."/>
            <person name="Salcher M."/>
            <person name="Ghai R."/>
            <person name="Kavagutti S V."/>
        </authorList>
    </citation>
    <scope>NUCLEOTIDE SEQUENCE</scope>
</reference>
<name>A0A6J5PGD4_9CAUD</name>
<evidence type="ECO:0000313" key="1">
    <source>
        <dbReference type="EMBL" id="CAB4170202.1"/>
    </source>
</evidence>
<accession>A0A6J5PGD4</accession>
<dbReference type="EMBL" id="LR796852">
    <property type="protein sequence ID" value="CAB4170202.1"/>
    <property type="molecule type" value="Genomic_DNA"/>
</dbReference>